<feature type="domain" description="Beta-ketoacyl-[acyl-carrier-protein] synthase III C-terminal" evidence="3">
    <location>
        <begin position="264"/>
        <end position="341"/>
    </location>
</feature>
<comment type="caution">
    <text evidence="5">The sequence shown here is derived from an EMBL/GenBank/DDBJ whole genome shotgun (WGS) entry which is preliminary data.</text>
</comment>
<dbReference type="PANTHER" id="PTHR34069">
    <property type="entry name" value="3-OXOACYL-[ACYL-CARRIER-PROTEIN] SYNTHASE 3"/>
    <property type="match status" value="1"/>
</dbReference>
<dbReference type="Proteomes" id="UP000649289">
    <property type="component" value="Unassembled WGS sequence"/>
</dbReference>
<organism evidence="5 6">
    <name type="scientific">Nocardioides hwasunensis</name>
    <dbReference type="NCBI Taxonomy" id="397258"/>
    <lineage>
        <taxon>Bacteria</taxon>
        <taxon>Bacillati</taxon>
        <taxon>Actinomycetota</taxon>
        <taxon>Actinomycetes</taxon>
        <taxon>Propionibacteriales</taxon>
        <taxon>Nocardioidaceae</taxon>
        <taxon>Nocardioides</taxon>
    </lineage>
</organism>
<gene>
    <name evidence="5" type="ORF">IEZ25_09015</name>
</gene>
<dbReference type="NCBIfam" id="NF006720">
    <property type="entry name" value="PRK09258.1"/>
    <property type="match status" value="1"/>
</dbReference>
<sequence length="341" mass="36689">MIQNSTHRYERAVVLGVERVEAPVVVTSAELDERLSEVYRRTRMRAGLLEGLVGIRERRRWADDQPFTDGAVAAARAALAASDLVPGQVDLLINTSLSRRWLEPSTAVVIHDALGLSPACQNFDVTNACLGFMNGMEIAAAMIEAGMIDTALVVDSEDSQPVQEATMRRLSAEGVTSRDLMSEFAALTLGSGAVAMVLGRADQHPEGHALVAGVSRAATQHHELCVGDNDTMRTDLKGLLAAGLELSSGLWDEAAGEFGWDAGIRRYFLHQISQVHTDAICERLKIDPEDVPRSFPEFGNIGPASVAFTLADQTSDLSPGDRVLLMGIGSGLNASVVEIRW</sequence>
<dbReference type="InterPro" id="IPR013747">
    <property type="entry name" value="ACP_syn_III_C"/>
</dbReference>
<dbReference type="Pfam" id="PF08541">
    <property type="entry name" value="ACP_syn_III_C"/>
    <property type="match status" value="1"/>
</dbReference>
<keyword evidence="1" id="KW-0808">Transferase</keyword>
<evidence type="ECO:0000313" key="6">
    <source>
        <dbReference type="Proteomes" id="UP000649289"/>
    </source>
</evidence>
<accession>A0ABR8MJ17</accession>
<protein>
    <submittedName>
        <fullName evidence="5">3-oxoacyl-ACP synthase III</fullName>
    </submittedName>
</protein>
<keyword evidence="6" id="KW-1185">Reference proteome</keyword>
<dbReference type="SUPFAM" id="SSF53901">
    <property type="entry name" value="Thiolase-like"/>
    <property type="match status" value="1"/>
</dbReference>
<keyword evidence="2" id="KW-0012">Acyltransferase</keyword>
<name>A0ABR8MJ17_9ACTN</name>
<dbReference type="EMBL" id="JACXYY010000003">
    <property type="protein sequence ID" value="MBD3914752.1"/>
    <property type="molecule type" value="Genomic_DNA"/>
</dbReference>
<dbReference type="PANTHER" id="PTHR34069:SF3">
    <property type="entry name" value="ACYL-COA:ACYL-COA ALKYLTRANSFERASE"/>
    <property type="match status" value="1"/>
</dbReference>
<evidence type="ECO:0000313" key="5">
    <source>
        <dbReference type="EMBL" id="MBD3914752.1"/>
    </source>
</evidence>
<feature type="domain" description="Beta-ketoacyl-[acyl-carrier-protein] synthase III N-terminal" evidence="4">
    <location>
        <begin position="123"/>
        <end position="203"/>
    </location>
</feature>
<dbReference type="Pfam" id="PF08545">
    <property type="entry name" value="ACP_syn_III"/>
    <property type="match status" value="1"/>
</dbReference>
<evidence type="ECO:0000259" key="3">
    <source>
        <dbReference type="Pfam" id="PF08541"/>
    </source>
</evidence>
<dbReference type="Gene3D" id="3.40.47.10">
    <property type="match status" value="2"/>
</dbReference>
<dbReference type="InterPro" id="IPR016039">
    <property type="entry name" value="Thiolase-like"/>
</dbReference>
<dbReference type="InterPro" id="IPR013751">
    <property type="entry name" value="ACP_syn_III_N"/>
</dbReference>
<evidence type="ECO:0000256" key="2">
    <source>
        <dbReference type="ARBA" id="ARBA00023315"/>
    </source>
</evidence>
<evidence type="ECO:0000259" key="4">
    <source>
        <dbReference type="Pfam" id="PF08545"/>
    </source>
</evidence>
<proteinExistence type="predicted"/>
<reference evidence="5 6" key="1">
    <citation type="submission" date="2020-09" db="EMBL/GenBank/DDBJ databases">
        <title>novel species in genus Nocardioides.</title>
        <authorList>
            <person name="Zhang G."/>
        </authorList>
    </citation>
    <scope>NUCLEOTIDE SEQUENCE [LARGE SCALE GENOMIC DNA]</scope>
    <source>
        <strain evidence="5 6">19197</strain>
    </source>
</reference>
<evidence type="ECO:0000256" key="1">
    <source>
        <dbReference type="ARBA" id="ARBA00022679"/>
    </source>
</evidence>
<dbReference type="RefSeq" id="WP_191199058.1">
    <property type="nucleotide sequence ID" value="NZ_BAAAPA010000004.1"/>
</dbReference>